<evidence type="ECO:0000313" key="1">
    <source>
        <dbReference type="EMBL" id="SVD22504.1"/>
    </source>
</evidence>
<name>A0A382TK65_9ZZZZ</name>
<organism evidence="1">
    <name type="scientific">marine metagenome</name>
    <dbReference type="NCBI Taxonomy" id="408172"/>
    <lineage>
        <taxon>unclassified sequences</taxon>
        <taxon>metagenomes</taxon>
        <taxon>ecological metagenomes</taxon>
    </lineage>
</organism>
<sequence length="91" mass="10337">MLNTMIVVKMKKTNFSEWKKIFDEHAEKQAKFMKDTLVGHVDENTAVVTSDVFDPEGMQTHVSDPELGKIFEEMGIEHTVYMLQPAPVPGL</sequence>
<gene>
    <name evidence="1" type="ORF">METZ01_LOCUS375358</name>
</gene>
<proteinExistence type="predicted"/>
<protein>
    <recommendedName>
        <fullName evidence="2">ABM domain-containing protein</fullName>
    </recommendedName>
</protein>
<dbReference type="EMBL" id="UINC01137265">
    <property type="protein sequence ID" value="SVD22504.1"/>
    <property type="molecule type" value="Genomic_DNA"/>
</dbReference>
<dbReference type="AlphaFoldDB" id="A0A382TK65"/>
<reference evidence="1" key="1">
    <citation type="submission" date="2018-05" db="EMBL/GenBank/DDBJ databases">
        <authorList>
            <person name="Lanie J.A."/>
            <person name="Ng W.-L."/>
            <person name="Kazmierczak K.M."/>
            <person name="Andrzejewski T.M."/>
            <person name="Davidsen T.M."/>
            <person name="Wayne K.J."/>
            <person name="Tettelin H."/>
            <person name="Glass J.I."/>
            <person name="Rusch D."/>
            <person name="Podicherti R."/>
            <person name="Tsui H.-C.T."/>
            <person name="Winkler M.E."/>
        </authorList>
    </citation>
    <scope>NUCLEOTIDE SEQUENCE</scope>
</reference>
<evidence type="ECO:0008006" key="2">
    <source>
        <dbReference type="Google" id="ProtNLM"/>
    </source>
</evidence>
<accession>A0A382TK65</accession>